<dbReference type="EMBL" id="JABBCX010000001">
    <property type="protein sequence ID" value="NMF47045.1"/>
    <property type="molecule type" value="Genomic_DNA"/>
</dbReference>
<comment type="caution">
    <text evidence="1">The sequence shown here is derived from an EMBL/GenBank/DDBJ whole genome shotgun (WGS) entry which is preliminary data.</text>
</comment>
<accession>A0A7X9U3R0</accession>
<proteinExistence type="predicted"/>
<name>A0A7X9U3R0_9GAMM</name>
<gene>
    <name evidence="1" type="ORF">HHL01_02445</name>
</gene>
<evidence type="ECO:0000313" key="1">
    <source>
        <dbReference type="EMBL" id="NMF47045.1"/>
    </source>
</evidence>
<protein>
    <submittedName>
        <fullName evidence="1">Uncharacterized protein</fullName>
    </submittedName>
</protein>
<dbReference type="AlphaFoldDB" id="A0A7X9U3R0"/>
<evidence type="ECO:0000313" key="2">
    <source>
        <dbReference type="Proteomes" id="UP000519126"/>
    </source>
</evidence>
<organism evidence="1 2">
    <name type="scientific">Pseudoalteromonas arctica</name>
    <dbReference type="NCBI Taxonomy" id="394751"/>
    <lineage>
        <taxon>Bacteria</taxon>
        <taxon>Pseudomonadati</taxon>
        <taxon>Pseudomonadota</taxon>
        <taxon>Gammaproteobacteria</taxon>
        <taxon>Alteromonadales</taxon>
        <taxon>Pseudoalteromonadaceae</taxon>
        <taxon>Pseudoalteromonas</taxon>
    </lineage>
</organism>
<reference evidence="1 2" key="1">
    <citation type="submission" date="2020-04" db="EMBL/GenBank/DDBJ databases">
        <title>Genome Sequencing and Assembley of Pseudoalteromonas artica.</title>
        <authorList>
            <person name="Akerly B."/>
            <person name="Cook G."/>
        </authorList>
    </citation>
    <scope>NUCLEOTIDE SEQUENCE [LARGE SCALE GENOMIC DNA]</scope>
    <source>
        <strain evidence="1 2">NEC-BIFX-0059</strain>
    </source>
</reference>
<sequence>MDAATKIFEKLGVDASTRFDEKDQDFEYTSCRLEETEQYLDLYKQESTSESEKRVLGCFLFECLNEYVQNNDKQHELFKEVMHLLHRDEYIHETEIEYWTNTEEPNEENWWPITNYILRWKNT</sequence>
<dbReference type="Proteomes" id="UP000519126">
    <property type="component" value="Unassembled WGS sequence"/>
</dbReference>